<reference evidence="1 2" key="1">
    <citation type="submission" date="2013-04" db="EMBL/GenBank/DDBJ databases">
        <title>Hyphomonas sp. T24B3 Genome Sequencing.</title>
        <authorList>
            <person name="Lai Q."/>
            <person name="Shao Z."/>
        </authorList>
    </citation>
    <scope>NUCLEOTIDE SEQUENCE [LARGE SCALE GENOMIC DNA]</scope>
    <source>
        <strain evidence="1 2">T24B3</strain>
    </source>
</reference>
<gene>
    <name evidence="1" type="ORF">HY3_01835</name>
</gene>
<dbReference type="OrthoDB" id="7619312at2"/>
<comment type="caution">
    <text evidence="1">The sequence shown here is derived from an EMBL/GenBank/DDBJ whole genome shotgun (WGS) entry which is preliminary data.</text>
</comment>
<keyword evidence="2" id="KW-1185">Reference proteome</keyword>
<dbReference type="STRING" id="1280941.HY2_01750"/>
<dbReference type="Proteomes" id="UP000249123">
    <property type="component" value="Unassembled WGS sequence"/>
</dbReference>
<sequence length="229" mass="26045">MDLRYTPPPQIRAAVWLMLNVLSTELVRLLARHGINRHTPLLPRRVIEGVSRFLSQAEPALRRCLWLAAAELGALPASSRTPAEPAPSRPATPSETPKRDTQPLFRLFETKGNKRPGTIPPPPVRTSGPRIRFLDADDIPDINEYPKLPEDILPAKRLVRRLMALDHALDYRQHYINKIRRLLGTARPQIAKVARRLFHRGPLTPQQCNTARLLEQEAHDVQPYFLNTS</sequence>
<name>A0A062U0A9_9PROT</name>
<dbReference type="RefSeq" id="WP_034825519.1">
    <property type="nucleotide sequence ID" value="NZ_AWFA01000012.1"/>
</dbReference>
<protein>
    <submittedName>
        <fullName evidence="1">Uncharacterized protein</fullName>
    </submittedName>
</protein>
<proteinExistence type="predicted"/>
<accession>A0A328JTC5</accession>
<organism evidence="1 2">
    <name type="scientific">Hyphomonas pacifica</name>
    <dbReference type="NCBI Taxonomy" id="1280941"/>
    <lineage>
        <taxon>Bacteria</taxon>
        <taxon>Pseudomonadati</taxon>
        <taxon>Pseudomonadota</taxon>
        <taxon>Alphaproteobacteria</taxon>
        <taxon>Hyphomonadales</taxon>
        <taxon>Hyphomonadaceae</taxon>
        <taxon>Hyphomonas</taxon>
    </lineage>
</organism>
<accession>A0A062U0A9</accession>
<dbReference type="AlphaFoldDB" id="A0A062U0A9"/>
<evidence type="ECO:0000313" key="1">
    <source>
        <dbReference type="EMBL" id="RAN34371.1"/>
    </source>
</evidence>
<evidence type="ECO:0000313" key="2">
    <source>
        <dbReference type="Proteomes" id="UP000249123"/>
    </source>
</evidence>
<dbReference type="EMBL" id="AWFB01000012">
    <property type="protein sequence ID" value="RAN34371.1"/>
    <property type="molecule type" value="Genomic_DNA"/>
</dbReference>